<dbReference type="NCBIfam" id="TIGR01243">
    <property type="entry name" value="CDC48"/>
    <property type="match status" value="1"/>
</dbReference>
<accession>A0A075LS81</accession>
<dbReference type="Pfam" id="PF09336">
    <property type="entry name" value="Vps4_C"/>
    <property type="match status" value="1"/>
</dbReference>
<dbReference type="CDD" id="cd19511">
    <property type="entry name" value="RecA-like_CDC48_r2-like"/>
    <property type="match status" value="1"/>
</dbReference>
<dbReference type="InterPro" id="IPR003959">
    <property type="entry name" value="ATPase_AAA_core"/>
</dbReference>
<dbReference type="InterPro" id="IPR041569">
    <property type="entry name" value="AAA_lid_3"/>
</dbReference>
<dbReference type="SMART" id="SM00382">
    <property type="entry name" value="AAA"/>
    <property type="match status" value="2"/>
</dbReference>
<dbReference type="Pfam" id="PF17862">
    <property type="entry name" value="AAA_lid_3"/>
    <property type="match status" value="2"/>
</dbReference>
<keyword evidence="3" id="KW-0547">Nucleotide-binding</keyword>
<dbReference type="SUPFAM" id="SSF54585">
    <property type="entry name" value="Cdc48 domain 2-like"/>
    <property type="match status" value="1"/>
</dbReference>
<dbReference type="PANTHER" id="PTHR23077:SF171">
    <property type="entry name" value="NUCLEAR VALOSIN-CONTAINING PROTEIN-LIKE"/>
    <property type="match status" value="1"/>
</dbReference>
<proteinExistence type="inferred from homology"/>
<reference evidence="9" key="1">
    <citation type="submission" date="2013-06" db="EMBL/GenBank/DDBJ databases">
        <title>Complete Genome Sequence of Hyperthermophilic Palaeococcus pacificus DY20341T, Isolated from a Deep-Sea Hydrothermal Sediments.</title>
        <authorList>
            <person name="Zeng X."/>
            <person name="Shao Z."/>
        </authorList>
    </citation>
    <scope>NUCLEOTIDE SEQUENCE [LARGE SCALE GENOMIC DNA]</scope>
    <source>
        <strain evidence="9">DY20341</strain>
    </source>
</reference>
<evidence type="ECO:0000313" key="8">
    <source>
        <dbReference type="EMBL" id="AIF69139.1"/>
    </source>
</evidence>
<dbReference type="OrthoDB" id="77269at2157"/>
<dbReference type="GO" id="GO:0005737">
    <property type="term" value="C:cytoplasm"/>
    <property type="evidence" value="ECO:0007669"/>
    <property type="project" value="UniProtKB-ARBA"/>
</dbReference>
<dbReference type="FunFam" id="2.40.40.20:FF:000007">
    <property type="entry name" value="AAA family ATPase"/>
    <property type="match status" value="1"/>
</dbReference>
<evidence type="ECO:0000313" key="9">
    <source>
        <dbReference type="Proteomes" id="UP000027981"/>
    </source>
</evidence>
<dbReference type="AlphaFoldDB" id="A0A075LS81"/>
<keyword evidence="4" id="KW-0067">ATP-binding</keyword>
<evidence type="ECO:0000256" key="1">
    <source>
        <dbReference type="ARBA" id="ARBA00009833"/>
    </source>
</evidence>
<keyword evidence="2" id="KW-0677">Repeat</keyword>
<dbReference type="InterPro" id="IPR050168">
    <property type="entry name" value="AAA_ATPase_domain"/>
</dbReference>
<dbReference type="KEGG" id="ppac:PAP_03595"/>
<dbReference type="Gene3D" id="1.10.8.60">
    <property type="match status" value="2"/>
</dbReference>
<dbReference type="PANTHER" id="PTHR23077">
    <property type="entry name" value="AAA-FAMILY ATPASE"/>
    <property type="match status" value="1"/>
</dbReference>
<dbReference type="GeneID" id="24841846"/>
<dbReference type="eggNOG" id="arCOG01308">
    <property type="taxonomic scope" value="Archaea"/>
</dbReference>
<keyword evidence="9" id="KW-1185">Reference proteome</keyword>
<name>A0A075LS81_9EURY</name>
<evidence type="ECO:0000259" key="5">
    <source>
        <dbReference type="SMART" id="SM00382"/>
    </source>
</evidence>
<comment type="similarity">
    <text evidence="1">Belongs to the AAA ATPase family. CDC48 subfamily.</text>
</comment>
<organism evidence="8 9">
    <name type="scientific">Palaeococcus pacificus DY20341</name>
    <dbReference type="NCBI Taxonomy" id="1343739"/>
    <lineage>
        <taxon>Archaea</taxon>
        <taxon>Methanobacteriati</taxon>
        <taxon>Methanobacteriota</taxon>
        <taxon>Thermococci</taxon>
        <taxon>Thermococcales</taxon>
        <taxon>Thermococcaceae</taxon>
        <taxon>Palaeococcus</taxon>
    </lineage>
</organism>
<dbReference type="InterPro" id="IPR009010">
    <property type="entry name" value="Asp_de-COase-like_dom_sf"/>
</dbReference>
<dbReference type="GO" id="GO:0016887">
    <property type="term" value="F:ATP hydrolysis activity"/>
    <property type="evidence" value="ECO:0007669"/>
    <property type="project" value="InterPro"/>
</dbReference>
<gene>
    <name evidence="8" type="ORF">PAP_03595</name>
</gene>
<dbReference type="InterPro" id="IPR029067">
    <property type="entry name" value="CDC48_domain_2-like_sf"/>
</dbReference>
<protein>
    <submittedName>
        <fullName evidence="8">ATPase AAA</fullName>
    </submittedName>
</protein>
<evidence type="ECO:0000259" key="6">
    <source>
        <dbReference type="SMART" id="SM01072"/>
    </source>
</evidence>
<dbReference type="EMBL" id="CP006019">
    <property type="protein sequence ID" value="AIF69139.1"/>
    <property type="molecule type" value="Genomic_DNA"/>
</dbReference>
<evidence type="ECO:0000256" key="3">
    <source>
        <dbReference type="ARBA" id="ARBA00022741"/>
    </source>
</evidence>
<dbReference type="InterPro" id="IPR003338">
    <property type="entry name" value="CDC4_N-term_subdom"/>
</dbReference>
<dbReference type="Gene3D" id="3.10.330.10">
    <property type="match status" value="1"/>
</dbReference>
<dbReference type="Gene3D" id="2.40.40.20">
    <property type="match status" value="1"/>
</dbReference>
<dbReference type="Proteomes" id="UP000027981">
    <property type="component" value="Chromosome"/>
</dbReference>
<dbReference type="FunFam" id="3.40.50.300:FF:000018">
    <property type="entry name" value="Cell division control 48"/>
    <property type="match status" value="1"/>
</dbReference>
<dbReference type="Pfam" id="PF02359">
    <property type="entry name" value="CDC48_N"/>
    <property type="match status" value="1"/>
</dbReference>
<dbReference type="FunFam" id="1.10.8.60:FF:000057">
    <property type="entry name" value="AAA family ATPase, CDC48 subfamily"/>
    <property type="match status" value="1"/>
</dbReference>
<dbReference type="SMART" id="SM01072">
    <property type="entry name" value="CDC48_2"/>
    <property type="match status" value="1"/>
</dbReference>
<dbReference type="FunFam" id="3.40.50.300:FF:000012">
    <property type="entry name" value="Transitional endoplasmic reticulum ATPase"/>
    <property type="match status" value="1"/>
</dbReference>
<dbReference type="RefSeq" id="WP_048164729.1">
    <property type="nucleotide sequence ID" value="NZ_CP006019.1"/>
</dbReference>
<reference evidence="8 9" key="2">
    <citation type="journal article" date="2015" name="Genome Announc.">
        <title>Complete Genome Sequence of Hyperthermophilic Piezophilic Archaeon Palaeococcus pacificus DY20341T, Isolated from Deep-Sea Hydrothermal Sediments.</title>
        <authorList>
            <person name="Zeng X."/>
            <person name="Jebbar M."/>
            <person name="Shao Z."/>
        </authorList>
    </citation>
    <scope>NUCLEOTIDE SEQUENCE [LARGE SCALE GENOMIC DNA]</scope>
    <source>
        <strain evidence="8 9">DY20341</strain>
    </source>
</reference>
<dbReference type="Pfam" id="PF02933">
    <property type="entry name" value="CDC48_2"/>
    <property type="match status" value="1"/>
</dbReference>
<dbReference type="Pfam" id="PF00004">
    <property type="entry name" value="AAA"/>
    <property type="match status" value="2"/>
</dbReference>
<dbReference type="SMART" id="SM01073">
    <property type="entry name" value="CDC48_N"/>
    <property type="match status" value="1"/>
</dbReference>
<dbReference type="InterPro" id="IPR005938">
    <property type="entry name" value="AAA_ATPase_CDC48"/>
</dbReference>
<evidence type="ECO:0000256" key="2">
    <source>
        <dbReference type="ARBA" id="ARBA00022737"/>
    </source>
</evidence>
<dbReference type="STRING" id="1343739.PAP_03595"/>
<evidence type="ECO:0000256" key="4">
    <source>
        <dbReference type="ARBA" id="ARBA00022840"/>
    </source>
</evidence>
<dbReference type="SUPFAM" id="SSF50692">
    <property type="entry name" value="ADC-like"/>
    <property type="match status" value="1"/>
</dbReference>
<dbReference type="InterPro" id="IPR003960">
    <property type="entry name" value="ATPase_AAA_CS"/>
</dbReference>
<dbReference type="HOGENOM" id="CLU_000688_12_3_2"/>
<dbReference type="GO" id="GO:0005524">
    <property type="term" value="F:ATP binding"/>
    <property type="evidence" value="ECO:0007669"/>
    <property type="project" value="UniProtKB-KW"/>
</dbReference>
<feature type="domain" description="AAA+ ATPase" evidence="5">
    <location>
        <begin position="575"/>
        <end position="712"/>
    </location>
</feature>
<dbReference type="SUPFAM" id="SSF52540">
    <property type="entry name" value="P-loop containing nucleoside triphosphate hydrolases"/>
    <property type="match status" value="2"/>
</dbReference>
<sequence>MIFGREETKEEIKLRVAEALKRDVGRGIARFDRKFQRQLGVEPGDIVELRGEKVTAAIVANPHPDDRGIDIIRIDGYIRKNAGVSIGDFVTLRRAEVQEARKVTLAPAQKGVLIQIPGELVKNNLLGRPVVKGDLIIASGRIEDEFFASPFEEIFRSLLPVGFGELKFVVVSTAPKGIVQITHNTEVEVLSQAVELREEALPEVTYEDIGGLKDAIQKIREMVELPLKHPELFERLGIEPPKGVLLYGPPGTGKTLLAKAVANEANAHFIAINGPEIMSKFYGESEERLREIFKEAEENAPSIIFIDEIDAIAPKREEVTGEVEKRVVSQLLTLMDGLKSRGKVIVIAATNRPDALDPALRRPGRFDREIEVGVPDKQGRKEILQIHTRGMPLEAEYNRNDVLKILKTLLKEGRFEKERIEALIKKVETAKDEEEIKSILKGESEIYGEVKVKLIDKMLDEFAEKTHGFVGADLAALAREAAMVVLRRLIKERRINPEEEKIPPEVLQELKVTRDDFYEALKMVEPSALREVMIEVPNVRWEDIGGLENVKQALKEAVEWPLKYPKAFQRLGVNPPKGILLYGPPGTGKTLLAKAVANESEANFIGIRGPEVLSKWVGESEKRVREIFRKARQAAPTVIFIDEIDSIAPMRGAMEGERVTDRLINQLLTEMDGIEENSGVVVIAATNRPDILDPALLRPGRFDRLILVPAPDEKARLEILKVHTRNVPLAKDVDLKELAKKTQGYSGADLEALVREAALTALRRSVVSKKELEELSEEFLENLYVTKKDFEEAMKKIKPSITQYMLEYYKRFEESRKTEKKEEYRGIDYFTG</sequence>
<dbReference type="InterPro" id="IPR003593">
    <property type="entry name" value="AAA+_ATPase"/>
</dbReference>
<dbReference type="PROSITE" id="PS00674">
    <property type="entry name" value="AAA"/>
    <property type="match status" value="2"/>
</dbReference>
<dbReference type="InterPro" id="IPR015415">
    <property type="entry name" value="Spast_Vps4_C"/>
</dbReference>
<dbReference type="InterPro" id="IPR027417">
    <property type="entry name" value="P-loop_NTPase"/>
</dbReference>
<feature type="domain" description="AAA+ ATPase" evidence="5">
    <location>
        <begin position="240"/>
        <end position="376"/>
    </location>
</feature>
<dbReference type="Gene3D" id="3.40.50.300">
    <property type="entry name" value="P-loop containing nucleotide triphosphate hydrolases"/>
    <property type="match status" value="2"/>
</dbReference>
<dbReference type="InterPro" id="IPR004201">
    <property type="entry name" value="Cdc48_dom2"/>
</dbReference>
<feature type="domain" description="CDC48" evidence="6">
    <location>
        <begin position="115"/>
        <end position="196"/>
    </location>
</feature>
<evidence type="ECO:0000259" key="7">
    <source>
        <dbReference type="SMART" id="SM01073"/>
    </source>
</evidence>
<feature type="domain" description="CDC48 N-terminal subdomain" evidence="7">
    <location>
        <begin position="13"/>
        <end position="97"/>
    </location>
</feature>